<dbReference type="EC" id="2.7.8.5" evidence="4"/>
<comment type="pathway">
    <text evidence="2">Phospholipid metabolism; phosphatidylglycerol biosynthesis; phosphatidylglycerol from CDP-diacylglycerol: step 1/2.</text>
</comment>
<evidence type="ECO:0000256" key="7">
    <source>
        <dbReference type="ARBA" id="ARBA00022679"/>
    </source>
</evidence>
<evidence type="ECO:0000256" key="1">
    <source>
        <dbReference type="ARBA" id="ARBA00004141"/>
    </source>
</evidence>
<comment type="caution">
    <text evidence="17">The sequence shown here is derived from an EMBL/GenBank/DDBJ whole genome shotgun (WGS) entry which is preliminary data.</text>
</comment>
<evidence type="ECO:0000256" key="3">
    <source>
        <dbReference type="ARBA" id="ARBA00010441"/>
    </source>
</evidence>
<feature type="transmembrane region" description="Helical" evidence="16">
    <location>
        <begin position="72"/>
        <end position="94"/>
    </location>
</feature>
<evidence type="ECO:0000256" key="4">
    <source>
        <dbReference type="ARBA" id="ARBA00013170"/>
    </source>
</evidence>
<keyword evidence="12" id="KW-0594">Phospholipid biosynthesis</keyword>
<evidence type="ECO:0000256" key="16">
    <source>
        <dbReference type="SAM" id="Phobius"/>
    </source>
</evidence>
<evidence type="ECO:0000256" key="11">
    <source>
        <dbReference type="ARBA" id="ARBA00023136"/>
    </source>
</evidence>
<dbReference type="InterPro" id="IPR000462">
    <property type="entry name" value="CDP-OH_P_trans"/>
</dbReference>
<feature type="transmembrane region" description="Helical" evidence="16">
    <location>
        <begin position="7"/>
        <end position="26"/>
    </location>
</feature>
<dbReference type="PROSITE" id="PS00379">
    <property type="entry name" value="CDP_ALCOHOL_P_TRANSF"/>
    <property type="match status" value="1"/>
</dbReference>
<dbReference type="RefSeq" id="WP_152212898.1">
    <property type="nucleotide sequence ID" value="NZ_WFLN01000006.1"/>
</dbReference>
<dbReference type="InterPro" id="IPR050324">
    <property type="entry name" value="CDP-alcohol_PTase-I"/>
</dbReference>
<feature type="transmembrane region" description="Helical" evidence="16">
    <location>
        <begin position="32"/>
        <end position="51"/>
    </location>
</feature>
<evidence type="ECO:0000256" key="14">
    <source>
        <dbReference type="ARBA" id="ARBA00048586"/>
    </source>
</evidence>
<keyword evidence="13" id="KW-1208">Phospholipid metabolism</keyword>
<comment type="catalytic activity">
    <reaction evidence="14">
        <text>a CDP-1,2-diacyl-sn-glycerol + sn-glycerol 3-phosphate = a 1,2-diacyl-sn-glycero-3-phospho-(1'-sn-glycero-3'-phosphate) + CMP + H(+)</text>
        <dbReference type="Rhea" id="RHEA:12593"/>
        <dbReference type="ChEBI" id="CHEBI:15378"/>
        <dbReference type="ChEBI" id="CHEBI:57597"/>
        <dbReference type="ChEBI" id="CHEBI:58332"/>
        <dbReference type="ChEBI" id="CHEBI:60110"/>
        <dbReference type="ChEBI" id="CHEBI:60377"/>
        <dbReference type="EC" id="2.7.8.5"/>
    </reaction>
</comment>
<proteinExistence type="inferred from homology"/>
<evidence type="ECO:0000256" key="5">
    <source>
        <dbReference type="ARBA" id="ARBA00014944"/>
    </source>
</evidence>
<dbReference type="EMBL" id="WFLN01000006">
    <property type="protein sequence ID" value="KAB8030971.1"/>
    <property type="molecule type" value="Genomic_DNA"/>
</dbReference>
<sequence>MLLKIFSPNILTSLRIILLIPCLYLLFNNQFIYSFIIALFAVSTDFLDGYLARKYNLITRFGSILDPIADKVLIISLLTCFYLLNLIPIWFILLSNMRDILQLLSIPILLLYKKINFKVKPKIIPKWATAIKFIIVLICFSLCIFKSYQISDLYFLPILVVSALLEIYILVTFIPRFILIYRKKHDTFE</sequence>
<keyword evidence="10" id="KW-0443">Lipid metabolism</keyword>
<evidence type="ECO:0000256" key="8">
    <source>
        <dbReference type="ARBA" id="ARBA00022692"/>
    </source>
</evidence>
<feature type="transmembrane region" description="Helical" evidence="16">
    <location>
        <begin position="129"/>
        <end position="148"/>
    </location>
</feature>
<dbReference type="Gene3D" id="1.20.120.1760">
    <property type="match status" value="1"/>
</dbReference>
<dbReference type="GO" id="GO:0016020">
    <property type="term" value="C:membrane"/>
    <property type="evidence" value="ECO:0007669"/>
    <property type="project" value="UniProtKB-SubCell"/>
</dbReference>
<evidence type="ECO:0000256" key="13">
    <source>
        <dbReference type="ARBA" id="ARBA00023264"/>
    </source>
</evidence>
<dbReference type="AlphaFoldDB" id="A0A833JCX2"/>
<evidence type="ECO:0000256" key="15">
    <source>
        <dbReference type="RuleBase" id="RU003750"/>
    </source>
</evidence>
<protein>
    <recommendedName>
        <fullName evidence="5">CDP-diacylglycerol--glycerol-3-phosphate 3-phosphatidyltransferase</fullName>
        <ecNumber evidence="4">2.7.8.5</ecNumber>
    </recommendedName>
</protein>
<gene>
    <name evidence="17" type="ORF">GCL57_08360</name>
</gene>
<keyword evidence="6" id="KW-0444">Lipid biosynthesis</keyword>
<reference evidence="17 18" key="1">
    <citation type="submission" date="2019-10" db="EMBL/GenBank/DDBJ databases">
        <title>New genus of Silvanigrellaceae.</title>
        <authorList>
            <person name="Pitt A."/>
            <person name="Hahn M.W."/>
        </authorList>
    </citation>
    <scope>NUCLEOTIDE SEQUENCE [LARGE SCALE GENOMIC DNA]</scope>
    <source>
        <strain evidence="17 18">33A1-SZDP</strain>
    </source>
</reference>
<comment type="similarity">
    <text evidence="3 15">Belongs to the CDP-alcohol phosphatidyltransferase class-I family.</text>
</comment>
<evidence type="ECO:0000256" key="12">
    <source>
        <dbReference type="ARBA" id="ARBA00023209"/>
    </source>
</evidence>
<dbReference type="InterPro" id="IPR004570">
    <property type="entry name" value="Phosphatidylglycerol_P_synth"/>
</dbReference>
<accession>A0A833JCX2</accession>
<dbReference type="PANTHER" id="PTHR14269">
    <property type="entry name" value="CDP-DIACYLGLYCEROL--GLYCEROL-3-PHOSPHATE 3-PHOSPHATIDYLTRANSFERASE-RELATED"/>
    <property type="match status" value="1"/>
</dbReference>
<dbReference type="GO" id="GO:0008444">
    <property type="term" value="F:CDP-diacylglycerol-glycerol-3-phosphate 3-phosphatidyltransferase activity"/>
    <property type="evidence" value="ECO:0007669"/>
    <property type="project" value="UniProtKB-EC"/>
</dbReference>
<feature type="transmembrane region" description="Helical" evidence="16">
    <location>
        <begin position="154"/>
        <end position="174"/>
    </location>
</feature>
<evidence type="ECO:0000313" key="18">
    <source>
        <dbReference type="Proteomes" id="UP000442694"/>
    </source>
</evidence>
<keyword evidence="18" id="KW-1185">Reference proteome</keyword>
<comment type="subcellular location">
    <subcellularLocation>
        <location evidence="1">Membrane</location>
        <topology evidence="1">Multi-pass membrane protein</topology>
    </subcellularLocation>
</comment>
<evidence type="ECO:0000313" key="17">
    <source>
        <dbReference type="EMBL" id="KAB8030971.1"/>
    </source>
</evidence>
<dbReference type="PANTHER" id="PTHR14269:SF11">
    <property type="entry name" value="CDP-DIACYLGLYCEROL--GLYCEROL-3-PHOSPHATE 3-PHOSPHATIDYLTRANSFERASE"/>
    <property type="match status" value="1"/>
</dbReference>
<dbReference type="InterPro" id="IPR048254">
    <property type="entry name" value="CDP_ALCOHOL_P_TRANSF_CS"/>
</dbReference>
<dbReference type="PIRSF" id="PIRSF000847">
    <property type="entry name" value="Phos_ph_gly_syn"/>
    <property type="match status" value="1"/>
</dbReference>
<evidence type="ECO:0000256" key="6">
    <source>
        <dbReference type="ARBA" id="ARBA00022516"/>
    </source>
</evidence>
<keyword evidence="11 16" id="KW-0472">Membrane</keyword>
<keyword evidence="8 16" id="KW-0812">Transmembrane</keyword>
<keyword evidence="7 15" id="KW-0808">Transferase</keyword>
<dbReference type="GO" id="GO:0046474">
    <property type="term" value="P:glycerophospholipid biosynthetic process"/>
    <property type="evidence" value="ECO:0007669"/>
    <property type="project" value="TreeGrafter"/>
</dbReference>
<evidence type="ECO:0000256" key="10">
    <source>
        <dbReference type="ARBA" id="ARBA00023098"/>
    </source>
</evidence>
<name>A0A833JCX2_9BACT</name>
<dbReference type="InterPro" id="IPR043130">
    <property type="entry name" value="CDP-OH_PTrfase_TM_dom"/>
</dbReference>
<evidence type="ECO:0000256" key="9">
    <source>
        <dbReference type="ARBA" id="ARBA00022989"/>
    </source>
</evidence>
<organism evidence="17 18">
    <name type="scientific">Fluviispira multicolorata</name>
    <dbReference type="NCBI Taxonomy" id="2654512"/>
    <lineage>
        <taxon>Bacteria</taxon>
        <taxon>Pseudomonadati</taxon>
        <taxon>Bdellovibrionota</taxon>
        <taxon>Oligoflexia</taxon>
        <taxon>Silvanigrellales</taxon>
        <taxon>Silvanigrellaceae</taxon>
        <taxon>Fluviispira</taxon>
    </lineage>
</organism>
<evidence type="ECO:0000256" key="2">
    <source>
        <dbReference type="ARBA" id="ARBA00005042"/>
    </source>
</evidence>
<dbReference type="Proteomes" id="UP000442694">
    <property type="component" value="Unassembled WGS sequence"/>
</dbReference>
<dbReference type="Pfam" id="PF01066">
    <property type="entry name" value="CDP-OH_P_transf"/>
    <property type="match status" value="1"/>
</dbReference>
<keyword evidence="9 16" id="KW-1133">Transmembrane helix</keyword>